<feature type="domain" description="Cytidyltransferase-like" evidence="1">
    <location>
        <begin position="173"/>
        <end position="305"/>
    </location>
</feature>
<gene>
    <name evidence="2" type="ORF">IL334_004065</name>
</gene>
<reference evidence="2 3" key="1">
    <citation type="submission" date="2024-01" db="EMBL/GenBank/DDBJ databases">
        <title>Comparative genomics of Cryptococcus and Kwoniella reveals pathogenesis evolution and contrasting modes of karyotype evolution via chromosome fusion or intercentromeric recombination.</title>
        <authorList>
            <person name="Coelho M.A."/>
            <person name="David-Palma M."/>
            <person name="Shea T."/>
            <person name="Bowers K."/>
            <person name="McGinley-Smith S."/>
            <person name="Mohammad A.W."/>
            <person name="Gnirke A."/>
            <person name="Yurkov A.M."/>
            <person name="Nowrousian M."/>
            <person name="Sun S."/>
            <person name="Cuomo C.A."/>
            <person name="Heitman J."/>
        </authorList>
    </citation>
    <scope>NUCLEOTIDE SEQUENCE [LARGE SCALE GENOMIC DNA]</scope>
    <source>
        <strain evidence="2">CBS 11374</strain>
    </source>
</reference>
<name>A0ABZ1D155_9TREE</name>
<sequence length="351" mass="38518">MSFPSISCKDHTILILPFTHSLLLSPETLISTILSTLPTSSKKSFTVVFTSPTSPQLYGSLLQTPVKHFDIFQSFLGRIYAALATAQLNAGRVLMDVEVHFDGENGPWAEKLFHGREVEDYQILVIEGVILPTQVKSIINSIPQTVLPPIPVHDQKPDTTADSTSPSPAVVALGGTFDHLHAAHKLLLHSSLFLSTRKLIVGLVSDSLLTSKSHHELVQPLAERKFAVERFLQRIGGGKVTGEGESEQEGVELDIGEIHDGLGPTRYDPDIHALVVSKETFSGGQLVNNTRKQNGLNELDIFVVNVISDKDQLGSQLESELDEKKLKELKMGSTGIRNWIYQQSQLDSQST</sequence>
<dbReference type="InterPro" id="IPR004821">
    <property type="entry name" value="Cyt_trans-like"/>
</dbReference>
<dbReference type="GeneID" id="87956196"/>
<dbReference type="SUPFAM" id="SSF52374">
    <property type="entry name" value="Nucleotidylyl transferase"/>
    <property type="match status" value="1"/>
</dbReference>
<evidence type="ECO:0000313" key="3">
    <source>
        <dbReference type="Proteomes" id="UP001329825"/>
    </source>
</evidence>
<organism evidence="2 3">
    <name type="scientific">Kwoniella shivajii</name>
    <dbReference type="NCBI Taxonomy" id="564305"/>
    <lineage>
        <taxon>Eukaryota</taxon>
        <taxon>Fungi</taxon>
        <taxon>Dikarya</taxon>
        <taxon>Basidiomycota</taxon>
        <taxon>Agaricomycotina</taxon>
        <taxon>Tremellomycetes</taxon>
        <taxon>Tremellales</taxon>
        <taxon>Cryptococcaceae</taxon>
        <taxon>Kwoniella</taxon>
    </lineage>
</organism>
<dbReference type="Gene3D" id="3.40.50.620">
    <property type="entry name" value="HUPs"/>
    <property type="match status" value="1"/>
</dbReference>
<keyword evidence="3" id="KW-1185">Reference proteome</keyword>
<dbReference type="Pfam" id="PF01467">
    <property type="entry name" value="CTP_transf_like"/>
    <property type="match status" value="1"/>
</dbReference>
<dbReference type="InterPro" id="IPR014729">
    <property type="entry name" value="Rossmann-like_a/b/a_fold"/>
</dbReference>
<evidence type="ECO:0000259" key="1">
    <source>
        <dbReference type="Pfam" id="PF01467"/>
    </source>
</evidence>
<dbReference type="EMBL" id="CP141885">
    <property type="protein sequence ID" value="WRT67099.1"/>
    <property type="molecule type" value="Genomic_DNA"/>
</dbReference>
<dbReference type="PANTHER" id="PTHR10695:SF46">
    <property type="entry name" value="BIFUNCTIONAL COENZYME A SYNTHASE-RELATED"/>
    <property type="match status" value="1"/>
</dbReference>
<proteinExistence type="predicted"/>
<dbReference type="RefSeq" id="XP_062791839.1">
    <property type="nucleotide sequence ID" value="XM_062935788.1"/>
</dbReference>
<evidence type="ECO:0000313" key="2">
    <source>
        <dbReference type="EMBL" id="WRT67099.1"/>
    </source>
</evidence>
<dbReference type="PANTHER" id="PTHR10695">
    <property type="entry name" value="DEPHOSPHO-COA KINASE-RELATED"/>
    <property type="match status" value="1"/>
</dbReference>
<accession>A0ABZ1D155</accession>
<protein>
    <recommendedName>
        <fullName evidence="1">Cytidyltransferase-like domain-containing protein</fullName>
    </recommendedName>
</protein>
<dbReference type="Proteomes" id="UP001329825">
    <property type="component" value="Chromosome 5"/>
</dbReference>